<keyword evidence="2" id="KW-1185">Reference proteome</keyword>
<name>A0AA88AMT9_FICCA</name>
<evidence type="ECO:0000313" key="2">
    <source>
        <dbReference type="Proteomes" id="UP001187192"/>
    </source>
</evidence>
<reference evidence="1" key="1">
    <citation type="submission" date="2023-07" db="EMBL/GenBank/DDBJ databases">
        <title>draft genome sequence of fig (Ficus carica).</title>
        <authorList>
            <person name="Takahashi T."/>
            <person name="Nishimura K."/>
        </authorList>
    </citation>
    <scope>NUCLEOTIDE SEQUENCE</scope>
</reference>
<sequence>MVGGPWLAAVDAHEGSSPPVLRAQPCAAKASQDVIAVLSSHGLVVVAHTKCKDRVKTSV</sequence>
<evidence type="ECO:0000313" key="1">
    <source>
        <dbReference type="EMBL" id="GMN55520.1"/>
    </source>
</evidence>
<dbReference type="Gramene" id="FCD_00018625-RA">
    <property type="protein sequence ID" value="FCD_00018625-RA:cds"/>
    <property type="gene ID" value="FCD_00018625"/>
</dbReference>
<accession>A0AA88AMT9</accession>
<protein>
    <submittedName>
        <fullName evidence="1">Uncharacterized protein</fullName>
    </submittedName>
</protein>
<proteinExistence type="predicted"/>
<dbReference type="Proteomes" id="UP001187192">
    <property type="component" value="Unassembled WGS sequence"/>
</dbReference>
<comment type="caution">
    <text evidence="1">The sequence shown here is derived from an EMBL/GenBank/DDBJ whole genome shotgun (WGS) entry which is preliminary data.</text>
</comment>
<organism evidence="1 2">
    <name type="scientific">Ficus carica</name>
    <name type="common">Common fig</name>
    <dbReference type="NCBI Taxonomy" id="3494"/>
    <lineage>
        <taxon>Eukaryota</taxon>
        <taxon>Viridiplantae</taxon>
        <taxon>Streptophyta</taxon>
        <taxon>Embryophyta</taxon>
        <taxon>Tracheophyta</taxon>
        <taxon>Spermatophyta</taxon>
        <taxon>Magnoliopsida</taxon>
        <taxon>eudicotyledons</taxon>
        <taxon>Gunneridae</taxon>
        <taxon>Pentapetalae</taxon>
        <taxon>rosids</taxon>
        <taxon>fabids</taxon>
        <taxon>Rosales</taxon>
        <taxon>Moraceae</taxon>
        <taxon>Ficeae</taxon>
        <taxon>Ficus</taxon>
    </lineage>
</organism>
<dbReference type="EMBL" id="BTGU01000058">
    <property type="protein sequence ID" value="GMN55520.1"/>
    <property type="molecule type" value="Genomic_DNA"/>
</dbReference>
<gene>
    <name evidence="1" type="ORF">TIFTF001_024636</name>
</gene>
<dbReference type="AlphaFoldDB" id="A0AA88AMT9"/>